<gene>
    <name evidence="3" type="ORF">GCM10023184_42970</name>
</gene>
<feature type="chain" id="PRO_5046689119" description="PDZ domain-containing protein" evidence="1">
    <location>
        <begin position="21"/>
        <end position="473"/>
    </location>
</feature>
<dbReference type="Pfam" id="PF03572">
    <property type="entry name" value="Peptidase_S41"/>
    <property type="match status" value="1"/>
</dbReference>
<dbReference type="InterPro" id="IPR029045">
    <property type="entry name" value="ClpP/crotonase-like_dom_sf"/>
</dbReference>
<dbReference type="RefSeq" id="WP_345258021.1">
    <property type="nucleotide sequence ID" value="NZ_BAABGY010000016.1"/>
</dbReference>
<accession>A0ABP8HR66</accession>
<name>A0ABP8HR66_9BACT</name>
<comment type="caution">
    <text evidence="3">The sequence shown here is derived from an EMBL/GenBank/DDBJ whole genome shotgun (WGS) entry which is preliminary data.</text>
</comment>
<keyword evidence="1" id="KW-0732">Signal</keyword>
<dbReference type="EMBL" id="BAABGY010000016">
    <property type="protein sequence ID" value="GAA4343034.1"/>
    <property type="molecule type" value="Genomic_DNA"/>
</dbReference>
<sequence>MRSVFLLALLLLLGGHAGFAQLPDTLTAEQVREDIRFTARTIESMHPNPWHSIPRKAFYRLRDSLLKAANRPIPTEDAWHFIARLCAALNEGHTHATVSPAIVEKIQQGRYGVFPVLLDELAPGGFRVQADLSDDSSLRPGDRLLSINGRSAADILTELTRYSGGLPSWRRIRMKNNILAHLHLVGIRSPYAIRYRQNGAEHEKVLTAVTYQQLLTRIEAFRKRRGAVAAAPPYSIRRLPGDIAVLDFNHMEGDPKAFYRFLEDSFRAFRSAPIKGFVVDMRRNGGGNSVLGWNLLQFITDKPFRMSGDTRWKVSPEGKNAYLALDSARRRSDSARWAPYLAQQNGYIFVNKAAAPEPPPANELRFRGPVAVLIGPNTFSSANMTVNTIQDYQLATLIGEPSGEPANDYGEILYFDTPNAKVNFCSSTRHFIRANGDARDPNPVLPDIHVPADPEGKTDPVLEAAIKWIGTQR</sequence>
<keyword evidence="4" id="KW-1185">Reference proteome</keyword>
<protein>
    <recommendedName>
        <fullName evidence="2">PDZ domain-containing protein</fullName>
    </recommendedName>
</protein>
<dbReference type="Gene3D" id="3.90.226.10">
    <property type="entry name" value="2-enoyl-CoA Hydratase, Chain A, domain 1"/>
    <property type="match status" value="1"/>
</dbReference>
<dbReference type="InterPro" id="IPR001478">
    <property type="entry name" value="PDZ"/>
</dbReference>
<dbReference type="PANTHER" id="PTHR32060">
    <property type="entry name" value="TAIL-SPECIFIC PROTEASE"/>
    <property type="match status" value="1"/>
</dbReference>
<organism evidence="3 4">
    <name type="scientific">Flaviaesturariibacter amylovorans</name>
    <dbReference type="NCBI Taxonomy" id="1084520"/>
    <lineage>
        <taxon>Bacteria</taxon>
        <taxon>Pseudomonadati</taxon>
        <taxon>Bacteroidota</taxon>
        <taxon>Chitinophagia</taxon>
        <taxon>Chitinophagales</taxon>
        <taxon>Chitinophagaceae</taxon>
        <taxon>Flaviaestuariibacter</taxon>
    </lineage>
</organism>
<feature type="domain" description="PDZ" evidence="2">
    <location>
        <begin position="116"/>
        <end position="160"/>
    </location>
</feature>
<reference evidence="4" key="1">
    <citation type="journal article" date="2019" name="Int. J. Syst. Evol. Microbiol.">
        <title>The Global Catalogue of Microorganisms (GCM) 10K type strain sequencing project: providing services to taxonomists for standard genome sequencing and annotation.</title>
        <authorList>
            <consortium name="The Broad Institute Genomics Platform"/>
            <consortium name="The Broad Institute Genome Sequencing Center for Infectious Disease"/>
            <person name="Wu L."/>
            <person name="Ma J."/>
        </authorList>
    </citation>
    <scope>NUCLEOTIDE SEQUENCE [LARGE SCALE GENOMIC DNA]</scope>
    <source>
        <strain evidence="4">JCM 17919</strain>
    </source>
</reference>
<dbReference type="InterPro" id="IPR005151">
    <property type="entry name" value="Tail-specific_protease"/>
</dbReference>
<evidence type="ECO:0000313" key="4">
    <source>
        <dbReference type="Proteomes" id="UP001501725"/>
    </source>
</evidence>
<dbReference type="PROSITE" id="PS50106">
    <property type="entry name" value="PDZ"/>
    <property type="match status" value="1"/>
</dbReference>
<dbReference type="SUPFAM" id="SSF52096">
    <property type="entry name" value="ClpP/crotonase"/>
    <property type="match status" value="1"/>
</dbReference>
<dbReference type="Proteomes" id="UP001501725">
    <property type="component" value="Unassembled WGS sequence"/>
</dbReference>
<dbReference type="PANTHER" id="PTHR32060:SF30">
    <property type="entry name" value="CARBOXY-TERMINAL PROCESSING PROTEASE CTPA"/>
    <property type="match status" value="1"/>
</dbReference>
<evidence type="ECO:0000313" key="3">
    <source>
        <dbReference type="EMBL" id="GAA4343034.1"/>
    </source>
</evidence>
<proteinExistence type="predicted"/>
<evidence type="ECO:0000259" key="2">
    <source>
        <dbReference type="PROSITE" id="PS50106"/>
    </source>
</evidence>
<feature type="signal peptide" evidence="1">
    <location>
        <begin position="1"/>
        <end position="20"/>
    </location>
</feature>
<evidence type="ECO:0000256" key="1">
    <source>
        <dbReference type="SAM" id="SignalP"/>
    </source>
</evidence>